<dbReference type="AlphaFoldDB" id="A0A926HMC8"/>
<evidence type="ECO:0000256" key="2">
    <source>
        <dbReference type="ARBA" id="ARBA00006479"/>
    </source>
</evidence>
<comment type="caution">
    <text evidence="4">The sequence shown here is derived from an EMBL/GenBank/DDBJ whole genome shotgun (WGS) entry which is preliminary data.</text>
</comment>
<comment type="similarity">
    <text evidence="2">Belongs to the ROK (NagC/XylR) family.</text>
</comment>
<dbReference type="EMBL" id="JACRSO010000001">
    <property type="protein sequence ID" value="MBC8527976.1"/>
    <property type="molecule type" value="Genomic_DNA"/>
</dbReference>
<evidence type="ECO:0000256" key="3">
    <source>
        <dbReference type="ARBA" id="ARBA00022629"/>
    </source>
</evidence>
<name>A0A926HMC8_9FIRM</name>
<organism evidence="4 5">
    <name type="scientific">Luoshenia tenuis</name>
    <dbReference type="NCBI Taxonomy" id="2763654"/>
    <lineage>
        <taxon>Bacteria</taxon>
        <taxon>Bacillati</taxon>
        <taxon>Bacillota</taxon>
        <taxon>Clostridia</taxon>
        <taxon>Christensenellales</taxon>
        <taxon>Christensenellaceae</taxon>
        <taxon>Luoshenia</taxon>
    </lineage>
</organism>
<keyword evidence="5" id="KW-1185">Reference proteome</keyword>
<evidence type="ECO:0000313" key="4">
    <source>
        <dbReference type="EMBL" id="MBC8527976.1"/>
    </source>
</evidence>
<dbReference type="Gene3D" id="3.30.420.40">
    <property type="match status" value="2"/>
</dbReference>
<dbReference type="PANTHER" id="PTHR18964">
    <property type="entry name" value="ROK (REPRESSOR, ORF, KINASE) FAMILY"/>
    <property type="match status" value="1"/>
</dbReference>
<protein>
    <submittedName>
        <fullName evidence="4">ROK family protein</fullName>
    </submittedName>
</protein>
<dbReference type="SUPFAM" id="SSF46785">
    <property type="entry name" value="Winged helix' DNA-binding domain"/>
    <property type="match status" value="1"/>
</dbReference>
<keyword evidence="3" id="KW-0859">Xylose metabolism</keyword>
<comment type="function">
    <text evidence="1">Transcriptional repressor of xylose-utilizing enzymes.</text>
</comment>
<dbReference type="Gene3D" id="1.10.10.10">
    <property type="entry name" value="Winged helix-like DNA-binding domain superfamily/Winged helix DNA-binding domain"/>
    <property type="match status" value="1"/>
</dbReference>
<gene>
    <name evidence="4" type="ORF">H8699_00800</name>
</gene>
<dbReference type="PANTHER" id="PTHR18964:SF149">
    <property type="entry name" value="BIFUNCTIONAL UDP-N-ACETYLGLUCOSAMINE 2-EPIMERASE_N-ACETYLMANNOSAMINE KINASE"/>
    <property type="match status" value="1"/>
</dbReference>
<dbReference type="RefSeq" id="WP_249284045.1">
    <property type="nucleotide sequence ID" value="NZ_JACRSO010000001.1"/>
</dbReference>
<dbReference type="InterPro" id="IPR043129">
    <property type="entry name" value="ATPase_NBD"/>
</dbReference>
<accession>A0A926HMC8</accession>
<sequence length="399" mass="42935">METVNHDAMRAANMRSIFNCIRAHGPVTKRQIQDLTLLSWGSVSNLCGILLERGVITEQKAQSAGPGRTPSGFDINVEDNLIIGIDVNLIGMTGVVIDLRSRVVTRTRQPIVSHRSGEVLAQMKALICQLLAQVPAGSVRGIAVAFPGQVDAARGISIWTHQFGTFSSVNIRQYLQDAFGMEVILEHDPDCMAYSEHLLGAAQDIDNFIFVRLSLGISMGMMAQGEIYRGKRGVTGELGHMTLVPQGKKCLCGNRGCLETLSSSRAILEQCHLALQQGRAKGLVRRLRGHYETLTLEEAASAAQEGDRDVRRIFSRAAGYAGLAIANAANLIDPGAVVLGGELAEYGDLYVEPLQRSLARRAFGGALPLRIAQVGSDAAALGAASLFIERVFMRLSEGA</sequence>
<reference evidence="4" key="1">
    <citation type="submission" date="2020-08" db="EMBL/GenBank/DDBJ databases">
        <title>Genome public.</title>
        <authorList>
            <person name="Liu C."/>
            <person name="Sun Q."/>
        </authorList>
    </citation>
    <scope>NUCLEOTIDE SEQUENCE</scope>
    <source>
        <strain evidence="4">NSJ-44</strain>
    </source>
</reference>
<evidence type="ECO:0000256" key="1">
    <source>
        <dbReference type="ARBA" id="ARBA00002486"/>
    </source>
</evidence>
<dbReference type="InterPro" id="IPR000600">
    <property type="entry name" value="ROK"/>
</dbReference>
<dbReference type="InterPro" id="IPR036388">
    <property type="entry name" value="WH-like_DNA-bd_sf"/>
</dbReference>
<dbReference type="InterPro" id="IPR036390">
    <property type="entry name" value="WH_DNA-bd_sf"/>
</dbReference>
<evidence type="ECO:0000313" key="5">
    <source>
        <dbReference type="Proteomes" id="UP000654279"/>
    </source>
</evidence>
<dbReference type="GO" id="GO:0042732">
    <property type="term" value="P:D-xylose metabolic process"/>
    <property type="evidence" value="ECO:0007669"/>
    <property type="project" value="UniProtKB-KW"/>
</dbReference>
<dbReference type="SUPFAM" id="SSF53067">
    <property type="entry name" value="Actin-like ATPase domain"/>
    <property type="match status" value="1"/>
</dbReference>
<keyword evidence="3" id="KW-0119">Carbohydrate metabolism</keyword>
<dbReference type="Pfam" id="PF00480">
    <property type="entry name" value="ROK"/>
    <property type="match status" value="1"/>
</dbReference>
<dbReference type="Proteomes" id="UP000654279">
    <property type="component" value="Unassembled WGS sequence"/>
</dbReference>
<proteinExistence type="inferred from homology"/>